<reference evidence="1" key="1">
    <citation type="submission" date="2021-07" db="EMBL/GenBank/DDBJ databases">
        <title>Shewanella sp. YLB-07 whole genome sequence.</title>
        <authorList>
            <person name="Yu L."/>
        </authorList>
    </citation>
    <scope>NUCLEOTIDE SEQUENCE</scope>
    <source>
        <strain evidence="1">YLB-08</strain>
    </source>
</reference>
<gene>
    <name evidence="1" type="ORF">FM038_017155</name>
</gene>
<sequence length="317" mass="33953">MSYNEEKQLIFVKLRSTGQYGDDDSPAATATNAMVVSNISHKPLEGNRISRDVVKGFMGAPGEIQVTAYVELSFDVELAGSGDKVTAPAYSPLYHLCGVSETITADTSVDYALIDSGYKDGTIYYYCDGALHKMLGARGSFTMTLGTGGIPKLSFTLKGLYVAPSAVGALPAADFSAFTMPTAATSRTIAVFNFFGQPLQMSELTVTPGMAVNHLDVTNMEEIEFAGSRAGSVSLKFREPDISVISFYDLKQNGTPGVLAYQLGTDVTNTGSIFDLNIPALSVKNVTRSFSDGKSWLQVDADITPTAANLDLNWQHR</sequence>
<proteinExistence type="predicted"/>
<dbReference type="RefSeq" id="WP_142874569.1">
    <property type="nucleotide sequence ID" value="NZ_CP045503.2"/>
</dbReference>
<evidence type="ECO:0000313" key="2">
    <source>
        <dbReference type="Proteomes" id="UP000316416"/>
    </source>
</evidence>
<evidence type="ECO:0000313" key="1">
    <source>
        <dbReference type="EMBL" id="QPG58948.1"/>
    </source>
</evidence>
<name>A0ABX6V8I0_9GAMM</name>
<protein>
    <submittedName>
        <fullName evidence="1">Uncharacterized protein</fullName>
    </submittedName>
</protein>
<dbReference type="Pfam" id="PF18906">
    <property type="entry name" value="Phage_tube_2"/>
    <property type="match status" value="1"/>
</dbReference>
<dbReference type="EMBL" id="CP045503">
    <property type="protein sequence ID" value="QPG58948.1"/>
    <property type="molecule type" value="Genomic_DNA"/>
</dbReference>
<keyword evidence="2" id="KW-1185">Reference proteome</keyword>
<organism evidence="1 2">
    <name type="scientific">Shewanella eurypsychrophilus</name>
    <dbReference type="NCBI Taxonomy" id="2593656"/>
    <lineage>
        <taxon>Bacteria</taxon>
        <taxon>Pseudomonadati</taxon>
        <taxon>Pseudomonadota</taxon>
        <taxon>Gammaproteobacteria</taxon>
        <taxon>Alteromonadales</taxon>
        <taxon>Shewanellaceae</taxon>
        <taxon>Shewanella</taxon>
    </lineage>
</organism>
<dbReference type="InterPro" id="IPR044000">
    <property type="entry name" value="Phage_tube_2"/>
</dbReference>
<accession>A0ABX6V8I0</accession>
<dbReference type="Proteomes" id="UP000316416">
    <property type="component" value="Chromosome"/>
</dbReference>